<dbReference type="GO" id="GO:0016020">
    <property type="term" value="C:membrane"/>
    <property type="evidence" value="ECO:0007669"/>
    <property type="project" value="InterPro"/>
</dbReference>
<dbReference type="InterPro" id="IPR052020">
    <property type="entry name" value="Cyclic_di-GMP/3'3'-cGAMP_PDE"/>
</dbReference>
<evidence type="ECO:0000259" key="2">
    <source>
        <dbReference type="PROSITE" id="PS50885"/>
    </source>
</evidence>
<dbReference type="GO" id="GO:0008081">
    <property type="term" value="F:phosphoric diester hydrolase activity"/>
    <property type="evidence" value="ECO:0007669"/>
    <property type="project" value="UniProtKB-ARBA"/>
</dbReference>
<sequence>MEHEMTTSGYKISIRAALGLLLVTITTLTILLSVALQYQFSKQAELNNTLNQYQNISQQIKQELLYLDNTARGVVLKTSEAIALAELKSDPIALTRLFSTILQHEANLYSLYIVSADDRAFQMVNLNSPLIREKLAASEQERWLTVEHKGDGSERISESTYLDEQLNPVRTVIEPSNFKPSQRKWYKNAHYNSVHRTDPYLFHHVKINGISYSTKVDNSELVLGADLSLITVQSLLHNDYGNQALRSSYEAYLFLSDGRLVATNQQVKIINDLPVLPPLALPIELKSWVDSAPKLKVSSSIDWEPFDFAISGQPHGYAIDLLELISDLTGLQFDYVNGQSWGELIDQFKMGDLDILHSVAAQYHQTIPDSHGIEFFRSPYAIAQQQKAPYITDSQQLSSLKIGVDQGWTNYETFQKALQHSELVLAPNLTRLFEQLKKREIDGILNSEIVLKRKIQTSNIKGIEINPISPALIDDQYYLLTAPNKQALQQVLQLALNHIGQNARDYLKAKWGGEKILYTHVPHTELLNLANQNRLHGQLHEFVKDGINYYLYIDKLNTQPSQTITVLMPKDEVMAAITQRSIYILLSSLAILSFLILVAWLIARPMVRPIKALKQQANLISKRRYHEVKKVHSNIDEVAQLSSAFMSMSKSLQHYEQEQRNFIDSFIKLVADAIDDKSHYTGAHCLRVPEISLMLAEEAHKIGVGHFANFHFKNEDEWREFRISAWLHDCGKITTPEYVVDKGTKLETNYNRIHEIRTRFEVLWRDAEIEALKAINQNPHEQPQIEAKLSARQSELLQQFDFIATSNIGSEFMADEDIAKITEIGKQIWLRHFDETKGLSPFERQRYKNTEQKLPAEEPLLSNKPQHIIHRDIPYRLDPKFGINMDVPDYLYNYGELYNLSIRRGTLTFEERFKINEHMISGIKMLDNIPFPEELKHVPRYASTHHETLKGSGYPRKLKADDLSIPERILAVSDVFEALTAADRPYKPAKNLKQALDIMYYMVLDEHLDKEVFKLFIDSGVYLKYAQKYLKSEQLVDVDVSLYQL</sequence>
<evidence type="ECO:0000313" key="4">
    <source>
        <dbReference type="EMBL" id="ROV58471.1"/>
    </source>
</evidence>
<feature type="transmembrane region" description="Helical" evidence="1">
    <location>
        <begin position="12"/>
        <end position="36"/>
    </location>
</feature>
<dbReference type="InterPro" id="IPR003660">
    <property type="entry name" value="HAMP_dom"/>
</dbReference>
<dbReference type="GO" id="GO:0007165">
    <property type="term" value="P:signal transduction"/>
    <property type="evidence" value="ECO:0007669"/>
    <property type="project" value="InterPro"/>
</dbReference>
<dbReference type="Gene3D" id="3.40.190.10">
    <property type="entry name" value="Periplasmic binding protein-like II"/>
    <property type="match status" value="2"/>
</dbReference>
<dbReference type="InterPro" id="IPR037522">
    <property type="entry name" value="HD_GYP_dom"/>
</dbReference>
<dbReference type="Gene3D" id="3.30.450.20">
    <property type="entry name" value="PAS domain"/>
    <property type="match status" value="1"/>
</dbReference>
<accession>A0A3N3DVB8</accession>
<feature type="domain" description="HAMP" evidence="2">
    <location>
        <begin position="604"/>
        <end position="657"/>
    </location>
</feature>
<dbReference type="PANTHER" id="PTHR45228:SF5">
    <property type="entry name" value="CYCLIC DI-GMP PHOSPHODIESTERASE VC_1348-RELATED"/>
    <property type="match status" value="1"/>
</dbReference>
<feature type="transmembrane region" description="Helical" evidence="1">
    <location>
        <begin position="582"/>
        <end position="603"/>
    </location>
</feature>
<protein>
    <submittedName>
        <fullName evidence="4">HAMP domain-containing protein</fullName>
    </submittedName>
</protein>
<name>A0A3N3DVB8_9VIBR</name>
<feature type="domain" description="HD-GYP" evidence="3">
    <location>
        <begin position="828"/>
        <end position="1031"/>
    </location>
</feature>
<dbReference type="Pfam" id="PF00497">
    <property type="entry name" value="SBP_bac_3"/>
    <property type="match status" value="1"/>
</dbReference>
<gene>
    <name evidence="4" type="ORF">EGH82_18275</name>
</gene>
<dbReference type="SMART" id="SM00304">
    <property type="entry name" value="HAMP"/>
    <property type="match status" value="1"/>
</dbReference>
<dbReference type="PROSITE" id="PS50885">
    <property type="entry name" value="HAMP"/>
    <property type="match status" value="1"/>
</dbReference>
<dbReference type="Pfam" id="PF13487">
    <property type="entry name" value="HD_5"/>
    <property type="match status" value="1"/>
</dbReference>
<keyword evidence="1" id="KW-0812">Transmembrane</keyword>
<organism evidence="4 5">
    <name type="scientific">Vibrio ponticus</name>
    <dbReference type="NCBI Taxonomy" id="265668"/>
    <lineage>
        <taxon>Bacteria</taxon>
        <taxon>Pseudomonadati</taxon>
        <taxon>Pseudomonadota</taxon>
        <taxon>Gammaproteobacteria</taxon>
        <taxon>Vibrionales</taxon>
        <taxon>Vibrionaceae</taxon>
        <taxon>Vibrio</taxon>
    </lineage>
</organism>
<dbReference type="Proteomes" id="UP000278792">
    <property type="component" value="Unassembled WGS sequence"/>
</dbReference>
<dbReference type="InterPro" id="IPR003607">
    <property type="entry name" value="HD/PDEase_dom"/>
</dbReference>
<evidence type="ECO:0000256" key="1">
    <source>
        <dbReference type="SAM" id="Phobius"/>
    </source>
</evidence>
<dbReference type="CDD" id="cd01007">
    <property type="entry name" value="PBP2_BvgS_HisK_like"/>
    <property type="match status" value="1"/>
</dbReference>
<dbReference type="EMBL" id="RKIK01000076">
    <property type="protein sequence ID" value="ROV58471.1"/>
    <property type="molecule type" value="Genomic_DNA"/>
</dbReference>
<comment type="caution">
    <text evidence="4">The sequence shown here is derived from an EMBL/GenBank/DDBJ whole genome shotgun (WGS) entry which is preliminary data.</text>
</comment>
<keyword evidence="1" id="KW-0472">Membrane</keyword>
<dbReference type="SUPFAM" id="SSF53850">
    <property type="entry name" value="Periplasmic binding protein-like II"/>
    <property type="match status" value="1"/>
</dbReference>
<dbReference type="Gene3D" id="1.10.3210.10">
    <property type="entry name" value="Hypothetical protein af1432"/>
    <property type="match status" value="2"/>
</dbReference>
<proteinExistence type="predicted"/>
<dbReference type="CDD" id="cd00077">
    <property type="entry name" value="HDc"/>
    <property type="match status" value="2"/>
</dbReference>
<dbReference type="SMART" id="SM00062">
    <property type="entry name" value="PBPb"/>
    <property type="match status" value="1"/>
</dbReference>
<dbReference type="PROSITE" id="PS51832">
    <property type="entry name" value="HD_GYP"/>
    <property type="match status" value="1"/>
</dbReference>
<dbReference type="AlphaFoldDB" id="A0A3N3DVB8"/>
<dbReference type="InterPro" id="IPR001638">
    <property type="entry name" value="Solute-binding_3/MltF_N"/>
</dbReference>
<dbReference type="SMART" id="SM00471">
    <property type="entry name" value="HDc"/>
    <property type="match status" value="1"/>
</dbReference>
<dbReference type="PANTHER" id="PTHR45228">
    <property type="entry name" value="CYCLIC DI-GMP PHOSPHODIESTERASE TM_0186-RELATED"/>
    <property type="match status" value="1"/>
</dbReference>
<dbReference type="SUPFAM" id="SSF109604">
    <property type="entry name" value="HD-domain/PDEase-like"/>
    <property type="match status" value="2"/>
</dbReference>
<evidence type="ECO:0000313" key="5">
    <source>
        <dbReference type="Proteomes" id="UP000278792"/>
    </source>
</evidence>
<keyword evidence="1" id="KW-1133">Transmembrane helix</keyword>
<evidence type="ECO:0000259" key="3">
    <source>
        <dbReference type="PROSITE" id="PS51832"/>
    </source>
</evidence>
<reference evidence="4 5" key="1">
    <citation type="submission" date="2018-11" db="EMBL/GenBank/DDBJ databases">
        <title>Vibrio ponticus strain CAIM 1751 pathogenic for the snapper Lutjanus guttatus.</title>
        <authorList>
            <person name="Soto-Rodriguez S."/>
            <person name="Lozano-Olvera R."/>
            <person name="Gomez-Gil B."/>
        </authorList>
    </citation>
    <scope>NUCLEOTIDE SEQUENCE [LARGE SCALE GENOMIC DNA]</scope>
    <source>
        <strain evidence="4 5">CAIM 1751</strain>
    </source>
</reference>
<dbReference type="Gene3D" id="6.10.340.10">
    <property type="match status" value="1"/>
</dbReference>